<dbReference type="PRINTS" id="PR00759">
    <property type="entry name" value="BASICPTASE"/>
</dbReference>
<dbReference type="Ensembl" id="ENSTMTT00000012311.1">
    <property type="protein sequence ID" value="ENSTMTP00000011913.1"/>
    <property type="gene ID" value="ENSTMTG00000008628.1"/>
</dbReference>
<dbReference type="InParanoid" id="A0A674IUH4"/>
<dbReference type="PANTHER" id="PTHR10083:SF374">
    <property type="entry name" value="BPTI_KUNITZ INHIBITOR DOMAIN-CONTAINING PROTEIN"/>
    <property type="match status" value="1"/>
</dbReference>
<reference evidence="3" key="1">
    <citation type="submission" date="2025-08" db="UniProtKB">
        <authorList>
            <consortium name="Ensembl"/>
        </authorList>
    </citation>
    <scope>IDENTIFICATION</scope>
</reference>
<proteinExistence type="predicted"/>
<dbReference type="Pfam" id="PF00014">
    <property type="entry name" value="Kunitz_BPTI"/>
    <property type="match status" value="1"/>
</dbReference>
<dbReference type="FunFam" id="4.10.410.10:FF:000020">
    <property type="entry name" value="Collagen, type VI, alpha 3"/>
    <property type="match status" value="1"/>
</dbReference>
<dbReference type="GO" id="GO:0005615">
    <property type="term" value="C:extracellular space"/>
    <property type="evidence" value="ECO:0007669"/>
    <property type="project" value="TreeGrafter"/>
</dbReference>
<dbReference type="GeneTree" id="ENSGT01030000235306"/>
<evidence type="ECO:0000256" key="1">
    <source>
        <dbReference type="ARBA" id="ARBA00023157"/>
    </source>
</evidence>
<reference evidence="3" key="2">
    <citation type="submission" date="2025-09" db="UniProtKB">
        <authorList>
            <consortium name="Ensembl"/>
        </authorList>
    </citation>
    <scope>IDENTIFICATION</scope>
</reference>
<dbReference type="PANTHER" id="PTHR10083">
    <property type="entry name" value="KUNITZ-TYPE PROTEASE INHIBITOR-RELATED"/>
    <property type="match status" value="1"/>
</dbReference>
<dbReference type="InterPro" id="IPR050098">
    <property type="entry name" value="TFPI/VKTCI-like"/>
</dbReference>
<dbReference type="PROSITE" id="PS50279">
    <property type="entry name" value="BPTI_KUNITZ_2"/>
    <property type="match status" value="1"/>
</dbReference>
<protein>
    <recommendedName>
        <fullName evidence="2">BPTI/Kunitz inhibitor domain-containing protein</fullName>
    </recommendedName>
</protein>
<dbReference type="AlphaFoldDB" id="A0A674IUH4"/>
<dbReference type="InterPro" id="IPR036880">
    <property type="entry name" value="Kunitz_BPTI_sf"/>
</dbReference>
<evidence type="ECO:0000313" key="3">
    <source>
        <dbReference type="Ensembl" id="ENSTMTP00000011913.1"/>
    </source>
</evidence>
<dbReference type="SUPFAM" id="SSF57362">
    <property type="entry name" value="BPTI-like"/>
    <property type="match status" value="1"/>
</dbReference>
<dbReference type="Proteomes" id="UP000472274">
    <property type="component" value="Unplaced"/>
</dbReference>
<accession>A0A674IUH4</accession>
<evidence type="ECO:0000313" key="4">
    <source>
        <dbReference type="Proteomes" id="UP000472274"/>
    </source>
</evidence>
<dbReference type="InterPro" id="IPR002223">
    <property type="entry name" value="Kunitz_BPTI"/>
</dbReference>
<keyword evidence="1" id="KW-1015">Disulfide bond</keyword>
<organism evidence="3 4">
    <name type="scientific">Terrapene triunguis</name>
    <name type="common">Three-toed box turtle</name>
    <dbReference type="NCBI Taxonomy" id="2587831"/>
    <lineage>
        <taxon>Eukaryota</taxon>
        <taxon>Metazoa</taxon>
        <taxon>Chordata</taxon>
        <taxon>Craniata</taxon>
        <taxon>Vertebrata</taxon>
        <taxon>Euteleostomi</taxon>
        <taxon>Archelosauria</taxon>
        <taxon>Testudinata</taxon>
        <taxon>Testudines</taxon>
        <taxon>Cryptodira</taxon>
        <taxon>Durocryptodira</taxon>
        <taxon>Testudinoidea</taxon>
        <taxon>Emydidae</taxon>
        <taxon>Terrapene</taxon>
    </lineage>
</organism>
<keyword evidence="4" id="KW-1185">Reference proteome</keyword>
<dbReference type="Gene3D" id="4.10.410.10">
    <property type="entry name" value="Pancreatic trypsin inhibitor Kunitz domain"/>
    <property type="match status" value="1"/>
</dbReference>
<evidence type="ECO:0000259" key="2">
    <source>
        <dbReference type="PROSITE" id="PS50279"/>
    </source>
</evidence>
<dbReference type="SMART" id="SM00131">
    <property type="entry name" value="KU"/>
    <property type="match status" value="1"/>
</dbReference>
<dbReference type="CDD" id="cd00109">
    <property type="entry name" value="Kunitz-type"/>
    <property type="match status" value="1"/>
</dbReference>
<feature type="domain" description="BPTI/Kunitz inhibitor" evidence="2">
    <location>
        <begin position="8"/>
        <end position="55"/>
    </location>
</feature>
<sequence length="70" mass="7771">YSVDVEICQLPVQPGPCQAYTTRYFYNSATKKCEEFRYGGCQGNENSKNECLKACVSPGKRARATQLVGL</sequence>
<dbReference type="GO" id="GO:0004867">
    <property type="term" value="F:serine-type endopeptidase inhibitor activity"/>
    <property type="evidence" value="ECO:0007669"/>
    <property type="project" value="InterPro"/>
</dbReference>
<name>A0A674IUH4_9SAUR</name>